<proteinExistence type="predicted"/>
<gene>
    <name evidence="1" type="ORF">FA13DRAFT_1735734</name>
</gene>
<dbReference type="AlphaFoldDB" id="A0A4Y7T441"/>
<evidence type="ECO:0000313" key="1">
    <source>
        <dbReference type="EMBL" id="TEB28362.1"/>
    </source>
</evidence>
<keyword evidence="2" id="KW-1185">Reference proteome</keyword>
<dbReference type="EMBL" id="QPFP01000033">
    <property type="protein sequence ID" value="TEB28362.1"/>
    <property type="molecule type" value="Genomic_DNA"/>
</dbReference>
<name>A0A4Y7T441_COPMI</name>
<organism evidence="1 2">
    <name type="scientific">Coprinellus micaceus</name>
    <name type="common">Glistening ink-cap mushroom</name>
    <name type="synonym">Coprinus micaceus</name>
    <dbReference type="NCBI Taxonomy" id="71717"/>
    <lineage>
        <taxon>Eukaryota</taxon>
        <taxon>Fungi</taxon>
        <taxon>Dikarya</taxon>
        <taxon>Basidiomycota</taxon>
        <taxon>Agaricomycotina</taxon>
        <taxon>Agaricomycetes</taxon>
        <taxon>Agaricomycetidae</taxon>
        <taxon>Agaricales</taxon>
        <taxon>Agaricineae</taxon>
        <taxon>Psathyrellaceae</taxon>
        <taxon>Coprinellus</taxon>
    </lineage>
</organism>
<dbReference type="Proteomes" id="UP000298030">
    <property type="component" value="Unassembled WGS sequence"/>
</dbReference>
<accession>A0A4Y7T441</accession>
<reference evidence="1 2" key="1">
    <citation type="journal article" date="2019" name="Nat. Ecol. Evol.">
        <title>Megaphylogeny resolves global patterns of mushroom evolution.</title>
        <authorList>
            <person name="Varga T."/>
            <person name="Krizsan K."/>
            <person name="Foldi C."/>
            <person name="Dima B."/>
            <person name="Sanchez-Garcia M."/>
            <person name="Sanchez-Ramirez S."/>
            <person name="Szollosi G.J."/>
            <person name="Szarkandi J.G."/>
            <person name="Papp V."/>
            <person name="Albert L."/>
            <person name="Andreopoulos W."/>
            <person name="Angelini C."/>
            <person name="Antonin V."/>
            <person name="Barry K.W."/>
            <person name="Bougher N.L."/>
            <person name="Buchanan P."/>
            <person name="Buyck B."/>
            <person name="Bense V."/>
            <person name="Catcheside P."/>
            <person name="Chovatia M."/>
            <person name="Cooper J."/>
            <person name="Damon W."/>
            <person name="Desjardin D."/>
            <person name="Finy P."/>
            <person name="Geml J."/>
            <person name="Haridas S."/>
            <person name="Hughes K."/>
            <person name="Justo A."/>
            <person name="Karasinski D."/>
            <person name="Kautmanova I."/>
            <person name="Kiss B."/>
            <person name="Kocsube S."/>
            <person name="Kotiranta H."/>
            <person name="LaButti K.M."/>
            <person name="Lechner B.E."/>
            <person name="Liimatainen K."/>
            <person name="Lipzen A."/>
            <person name="Lukacs Z."/>
            <person name="Mihaltcheva S."/>
            <person name="Morgado L.N."/>
            <person name="Niskanen T."/>
            <person name="Noordeloos M.E."/>
            <person name="Ohm R.A."/>
            <person name="Ortiz-Santana B."/>
            <person name="Ovrebo C."/>
            <person name="Racz N."/>
            <person name="Riley R."/>
            <person name="Savchenko A."/>
            <person name="Shiryaev A."/>
            <person name="Soop K."/>
            <person name="Spirin V."/>
            <person name="Szebenyi C."/>
            <person name="Tomsovsky M."/>
            <person name="Tulloss R.E."/>
            <person name="Uehling J."/>
            <person name="Grigoriev I.V."/>
            <person name="Vagvolgyi C."/>
            <person name="Papp T."/>
            <person name="Martin F.M."/>
            <person name="Miettinen O."/>
            <person name="Hibbett D.S."/>
            <person name="Nagy L.G."/>
        </authorList>
    </citation>
    <scope>NUCLEOTIDE SEQUENCE [LARGE SCALE GENOMIC DNA]</scope>
    <source>
        <strain evidence="1 2">FP101781</strain>
    </source>
</reference>
<sequence>MVDLDADLCLQFLSETSPRRPHRSRNLSISPRCKVYIKRPYPLSTTYLLYPIDNPNPEILPYGLAAQAIQVPAPNNLAVIPESPKIEFHQGRIYLLGTCPLSTFSCSGSSLNGMLDVQFHDTVYPSRCRGPFLDLTRGNGPWRIGRTAGC</sequence>
<protein>
    <submittedName>
        <fullName evidence="1">Uncharacterized protein</fullName>
    </submittedName>
</protein>
<evidence type="ECO:0000313" key="2">
    <source>
        <dbReference type="Proteomes" id="UP000298030"/>
    </source>
</evidence>
<comment type="caution">
    <text evidence="1">The sequence shown here is derived from an EMBL/GenBank/DDBJ whole genome shotgun (WGS) entry which is preliminary data.</text>
</comment>